<organism evidence="1 2">
    <name type="scientific">Polarella glacialis</name>
    <name type="common">Dinoflagellate</name>
    <dbReference type="NCBI Taxonomy" id="89957"/>
    <lineage>
        <taxon>Eukaryota</taxon>
        <taxon>Sar</taxon>
        <taxon>Alveolata</taxon>
        <taxon>Dinophyceae</taxon>
        <taxon>Suessiales</taxon>
        <taxon>Suessiaceae</taxon>
        <taxon>Polarella</taxon>
    </lineage>
</organism>
<dbReference type="Proteomes" id="UP000654075">
    <property type="component" value="Unassembled WGS sequence"/>
</dbReference>
<comment type="caution">
    <text evidence="1">The sequence shown here is derived from an EMBL/GenBank/DDBJ whole genome shotgun (WGS) entry which is preliminary data.</text>
</comment>
<name>A0A813GCB1_POLGL</name>
<evidence type="ECO:0008006" key="3">
    <source>
        <dbReference type="Google" id="ProtNLM"/>
    </source>
</evidence>
<protein>
    <recommendedName>
        <fullName evidence="3">PDZ domain-containing protein</fullName>
    </recommendedName>
</protein>
<evidence type="ECO:0000313" key="2">
    <source>
        <dbReference type="Proteomes" id="UP000654075"/>
    </source>
</evidence>
<gene>
    <name evidence="1" type="ORF">PGLA1383_LOCUS41839</name>
</gene>
<keyword evidence="2" id="KW-1185">Reference proteome</keyword>
<accession>A0A813GCB1</accession>
<dbReference type="AlphaFoldDB" id="A0A813GCB1"/>
<dbReference type="EMBL" id="CAJNNV010028477">
    <property type="protein sequence ID" value="CAE8624734.1"/>
    <property type="molecule type" value="Genomic_DNA"/>
</dbReference>
<evidence type="ECO:0000313" key="1">
    <source>
        <dbReference type="EMBL" id="CAE8624734.1"/>
    </source>
</evidence>
<proteinExistence type="predicted"/>
<reference evidence="1" key="1">
    <citation type="submission" date="2021-02" db="EMBL/GenBank/DDBJ databases">
        <authorList>
            <person name="Dougan E. K."/>
            <person name="Rhodes N."/>
            <person name="Thang M."/>
            <person name="Chan C."/>
        </authorList>
    </citation>
    <scope>NUCLEOTIDE SEQUENCE</scope>
</reference>
<sequence>MFAARWGACCGEGEAVEVVLITTDTALAPSSGTGEAVEVVLIATDTALAPATGTALVVELCYSGGTAKDLGVGVDEIDGDLCIIKKISEGMVMSYNKTCPFGKAIKVYDRIISLNGKRGSLTVFNKMLAQWNEQDQNTLTIEVVQPTETRVLIECPGDLGATFNYTQASLGILITEIHYGLLSDWNKAHPDSPIKSGDLIVAVNGVANKAPLLRLFLRRINKSRALDMTFMRYAC</sequence>